<name>A0ABY5SYU2_9SPHN</name>
<feature type="signal peptide" evidence="1">
    <location>
        <begin position="1"/>
        <end position="21"/>
    </location>
</feature>
<gene>
    <name evidence="2" type="ORF">L1F33_12420</name>
</gene>
<reference evidence="2" key="1">
    <citation type="submission" date="2022-02" db="EMBL/GenBank/DDBJ databases">
        <title>Qipengyuania spongiae sp. nov., isolated from marine sponge.</title>
        <authorList>
            <person name="Li Z."/>
            <person name="Zhang M."/>
        </authorList>
    </citation>
    <scope>NUCLEOTIDE SEQUENCE</scope>
    <source>
        <strain evidence="2">PHS-Z21</strain>
    </source>
</reference>
<proteinExistence type="predicted"/>
<evidence type="ECO:0000313" key="3">
    <source>
        <dbReference type="Proteomes" id="UP001065265"/>
    </source>
</evidence>
<keyword evidence="2" id="KW-0251">Elongation factor</keyword>
<keyword evidence="2" id="KW-0648">Protein biosynthesis</keyword>
<dbReference type="GO" id="GO:0003746">
    <property type="term" value="F:translation elongation factor activity"/>
    <property type="evidence" value="ECO:0007669"/>
    <property type="project" value="UniProtKB-KW"/>
</dbReference>
<keyword evidence="1" id="KW-0732">Signal</keyword>
<protein>
    <submittedName>
        <fullName evidence="2">Elongation factor P</fullName>
    </submittedName>
</protein>
<dbReference type="Proteomes" id="UP001065265">
    <property type="component" value="Chromosome"/>
</dbReference>
<feature type="chain" id="PRO_5045583066" evidence="1">
    <location>
        <begin position="22"/>
        <end position="117"/>
    </location>
</feature>
<accession>A0ABY5SYU2</accession>
<keyword evidence="3" id="KW-1185">Reference proteome</keyword>
<organism evidence="2 3">
    <name type="scientific">Qipengyuania spongiae</name>
    <dbReference type="NCBI Taxonomy" id="2909673"/>
    <lineage>
        <taxon>Bacteria</taxon>
        <taxon>Pseudomonadati</taxon>
        <taxon>Pseudomonadota</taxon>
        <taxon>Alphaproteobacteria</taxon>
        <taxon>Sphingomonadales</taxon>
        <taxon>Erythrobacteraceae</taxon>
        <taxon>Qipengyuania</taxon>
    </lineage>
</organism>
<sequence>MKRAFIAAAALAATIAVPVSAQQRLGTLPHGRYVCALPGDATSKSVKEVSEHNFTITGASSYEAAEGRGTYLRKGDTVVFTRGPRKDMRLKLLGSGLMQWIKEDGTLGRIRCSRAGR</sequence>
<evidence type="ECO:0000313" key="2">
    <source>
        <dbReference type="EMBL" id="UVI39026.1"/>
    </source>
</evidence>
<evidence type="ECO:0000256" key="1">
    <source>
        <dbReference type="SAM" id="SignalP"/>
    </source>
</evidence>
<dbReference type="EMBL" id="CP092471">
    <property type="protein sequence ID" value="UVI39026.1"/>
    <property type="molecule type" value="Genomic_DNA"/>
</dbReference>
<dbReference type="RefSeq" id="WP_265558208.1">
    <property type="nucleotide sequence ID" value="NZ_CP092471.1"/>
</dbReference>